<dbReference type="AlphaFoldDB" id="A0A316UW15"/>
<evidence type="ECO:0000313" key="3">
    <source>
        <dbReference type="Proteomes" id="UP000245884"/>
    </source>
</evidence>
<feature type="compositionally biased region" description="Basic and acidic residues" evidence="1">
    <location>
        <begin position="47"/>
        <end position="61"/>
    </location>
</feature>
<feature type="region of interest" description="Disordered" evidence="1">
    <location>
        <begin position="797"/>
        <end position="816"/>
    </location>
</feature>
<sequence>MAARLALPWQRASRSTTSGLLPPPLSRGYFHPHPPGERKSPKKPRRSKDGVKRNGRGKDSYGAKPAADLPRLNMSHLQHLSPLPSPALATTTASERAARLSRLFTLLDAGHSAPFAELEAAFRDVVVHLPGGASLLSVEETRSLLARLDGRHDLGTGKALEMARMLTTCARTARQRLEEYGGSPREVQEWRRLLGAQTTARTLVMLITRGSWMVGKSDVVEAMEALRMLDEERPISRSQSRGSRLNLLLDVVARAAYDQKGEAGELAAEDHVPGHTEELLDPESHPLKPWTWPVLTDPNRPLDVATAAAVFERIWTTMETEGMGFKAFSYASRLKMEGKKARSELLASLAKWATGRPGAQSSATADAKIFGFDRVRQSLVEAHDFGLLSAAHIHEALGQYSKLSFALREAMTELRVDEHRHQPILRSLLAAQSQREAERAFISRSSVTAASPSSTLLLPSVDEQIRQVYEALRWNTVRSEMALLRASKERAEGEAARQRKPTVFEQLFGLTPSLGRPATSIAAATDHEAEPYPQPAGATAEEVVPLLGIPLPSHIHATSMTQEVLIRHYALVSGDFNAVQEVVEDYRSSLDPGVAPPKITSLFLRQHGQNEEEGRESEHHPLRVGTLCSVIQGFSFRGVPFVLSYEEDESGRRREVWHPREDLLTDGEHPSLAWNINHLNTYVEELLMLKPRTAAMRIKEAEREKERQRLANITVKATISKLRENGPSTAGDESQSRRDDASSPATWETQLDLSPSPRQVFFILTALRRCMGDEHDGRVLDVWERLEAKFGYRSRLHGAAETSSSKTTEQHSRPNAFGWRGWRVDNRVRRLVDFLKEREEERGKEVQRRLKEESDDQEYPQL</sequence>
<gene>
    <name evidence="2" type="ORF">BDZ90DRAFT_231503</name>
</gene>
<feature type="compositionally biased region" description="Basic and acidic residues" evidence="1">
    <location>
        <begin position="839"/>
        <end position="852"/>
    </location>
</feature>
<protein>
    <submittedName>
        <fullName evidence="2">Uncharacterized protein</fullName>
    </submittedName>
</protein>
<keyword evidence="3" id="KW-1185">Reference proteome</keyword>
<organism evidence="2 3">
    <name type="scientific">Jaminaea rosea</name>
    <dbReference type="NCBI Taxonomy" id="1569628"/>
    <lineage>
        <taxon>Eukaryota</taxon>
        <taxon>Fungi</taxon>
        <taxon>Dikarya</taxon>
        <taxon>Basidiomycota</taxon>
        <taxon>Ustilaginomycotina</taxon>
        <taxon>Exobasidiomycetes</taxon>
        <taxon>Microstromatales</taxon>
        <taxon>Microstromatales incertae sedis</taxon>
        <taxon>Jaminaea</taxon>
    </lineage>
</organism>
<dbReference type="RefSeq" id="XP_025363123.1">
    <property type="nucleotide sequence ID" value="XM_025505892.1"/>
</dbReference>
<reference evidence="2 3" key="1">
    <citation type="journal article" date="2018" name="Mol. Biol. Evol.">
        <title>Broad Genomic Sampling Reveals a Smut Pathogenic Ancestry of the Fungal Clade Ustilaginomycotina.</title>
        <authorList>
            <person name="Kijpornyongpan T."/>
            <person name="Mondo S.J."/>
            <person name="Barry K."/>
            <person name="Sandor L."/>
            <person name="Lee J."/>
            <person name="Lipzen A."/>
            <person name="Pangilinan J."/>
            <person name="LaButti K."/>
            <person name="Hainaut M."/>
            <person name="Henrissat B."/>
            <person name="Grigoriev I.V."/>
            <person name="Spatafora J.W."/>
            <person name="Aime M.C."/>
        </authorList>
    </citation>
    <scope>NUCLEOTIDE SEQUENCE [LARGE SCALE GENOMIC DNA]</scope>
    <source>
        <strain evidence="2 3">MCA 5214</strain>
    </source>
</reference>
<evidence type="ECO:0000256" key="1">
    <source>
        <dbReference type="SAM" id="MobiDB-lite"/>
    </source>
</evidence>
<feature type="region of interest" description="Disordered" evidence="1">
    <location>
        <begin position="720"/>
        <end position="750"/>
    </location>
</feature>
<name>A0A316UW15_9BASI</name>
<accession>A0A316UW15</accession>
<evidence type="ECO:0000313" key="2">
    <source>
        <dbReference type="EMBL" id="PWN28511.1"/>
    </source>
</evidence>
<dbReference type="EMBL" id="KZ819665">
    <property type="protein sequence ID" value="PWN28511.1"/>
    <property type="molecule type" value="Genomic_DNA"/>
</dbReference>
<feature type="region of interest" description="Disordered" evidence="1">
    <location>
        <begin position="839"/>
        <end position="862"/>
    </location>
</feature>
<dbReference type="GeneID" id="37027715"/>
<dbReference type="OrthoDB" id="1908178at2759"/>
<feature type="compositionally biased region" description="Acidic residues" evidence="1">
    <location>
        <begin position="853"/>
        <end position="862"/>
    </location>
</feature>
<feature type="region of interest" description="Disordered" evidence="1">
    <location>
        <begin position="1"/>
        <end position="67"/>
    </location>
</feature>
<dbReference type="Proteomes" id="UP000245884">
    <property type="component" value="Unassembled WGS sequence"/>
</dbReference>
<dbReference type="STRING" id="1569628.A0A316UW15"/>
<proteinExistence type="predicted"/>